<dbReference type="Pfam" id="PF03886">
    <property type="entry name" value="ABC_trans_aux"/>
    <property type="match status" value="1"/>
</dbReference>
<dbReference type="PROSITE" id="PS51257">
    <property type="entry name" value="PROKAR_LIPOPROTEIN"/>
    <property type="match status" value="1"/>
</dbReference>
<dbReference type="InterPro" id="IPR005586">
    <property type="entry name" value="ABC_trans_aux"/>
</dbReference>
<accession>A0ABV7EL74</accession>
<evidence type="ECO:0000259" key="2">
    <source>
        <dbReference type="Pfam" id="PF03886"/>
    </source>
</evidence>
<dbReference type="Gene3D" id="3.40.50.10610">
    <property type="entry name" value="ABC-type transport auxiliary lipoprotein component"/>
    <property type="match status" value="1"/>
</dbReference>
<dbReference type="Proteomes" id="UP001595462">
    <property type="component" value="Unassembled WGS sequence"/>
</dbReference>
<evidence type="ECO:0000313" key="3">
    <source>
        <dbReference type="EMBL" id="MFC3102641.1"/>
    </source>
</evidence>
<feature type="chain" id="PRO_5046279754" evidence="1">
    <location>
        <begin position="22"/>
        <end position="195"/>
    </location>
</feature>
<organism evidence="3 4">
    <name type="scientific">Salinisphaera aquimarina</name>
    <dbReference type="NCBI Taxonomy" id="2094031"/>
    <lineage>
        <taxon>Bacteria</taxon>
        <taxon>Pseudomonadati</taxon>
        <taxon>Pseudomonadota</taxon>
        <taxon>Gammaproteobacteria</taxon>
        <taxon>Salinisphaerales</taxon>
        <taxon>Salinisphaeraceae</taxon>
        <taxon>Salinisphaera</taxon>
    </lineage>
</organism>
<evidence type="ECO:0000313" key="4">
    <source>
        <dbReference type="Proteomes" id="UP001595462"/>
    </source>
</evidence>
<sequence length="195" mass="20946">MTRFCLTLSCCVLLLTGCAGSGGAPSMFLLDTSAPAVRASHVAAPVLIIDRVTVAPYLDDSGIVYQTEPHRVVMANNNRWASPLATQLTDGLYSALDGSVNNAHIQRPGSNAPASALHLVTRVDQFMGHYDGYAHIAGQWQLVDASGTRLAGRHFEQRLPLQNDGYDALVESLSRGWRMTAESLVPPLSETLATQ</sequence>
<evidence type="ECO:0000256" key="1">
    <source>
        <dbReference type="SAM" id="SignalP"/>
    </source>
</evidence>
<keyword evidence="4" id="KW-1185">Reference proteome</keyword>
<comment type="caution">
    <text evidence="3">The sequence shown here is derived from an EMBL/GenBank/DDBJ whole genome shotgun (WGS) entry which is preliminary data.</text>
</comment>
<feature type="domain" description="ABC-type transport auxiliary lipoprotein component" evidence="2">
    <location>
        <begin position="29"/>
        <end position="183"/>
    </location>
</feature>
<keyword evidence="1" id="KW-0732">Signal</keyword>
<protein>
    <submittedName>
        <fullName evidence="3">Membrane integrity-associated transporter subunit PqiC</fullName>
    </submittedName>
</protein>
<dbReference type="RefSeq" id="WP_380685895.1">
    <property type="nucleotide sequence ID" value="NZ_JBHRSS010000001.1"/>
</dbReference>
<reference evidence="4" key="1">
    <citation type="journal article" date="2019" name="Int. J. Syst. Evol. Microbiol.">
        <title>The Global Catalogue of Microorganisms (GCM) 10K type strain sequencing project: providing services to taxonomists for standard genome sequencing and annotation.</title>
        <authorList>
            <consortium name="The Broad Institute Genomics Platform"/>
            <consortium name="The Broad Institute Genome Sequencing Center for Infectious Disease"/>
            <person name="Wu L."/>
            <person name="Ma J."/>
        </authorList>
    </citation>
    <scope>NUCLEOTIDE SEQUENCE [LARGE SCALE GENOMIC DNA]</scope>
    <source>
        <strain evidence="4">KCTC 52640</strain>
    </source>
</reference>
<feature type="signal peptide" evidence="1">
    <location>
        <begin position="1"/>
        <end position="21"/>
    </location>
</feature>
<name>A0ABV7EL74_9GAMM</name>
<dbReference type="EMBL" id="JBHRSS010000001">
    <property type="protein sequence ID" value="MFC3102641.1"/>
    <property type="molecule type" value="Genomic_DNA"/>
</dbReference>
<gene>
    <name evidence="3" type="ORF">ACFOSU_01915</name>
</gene>
<dbReference type="SUPFAM" id="SSF159594">
    <property type="entry name" value="XCC0632-like"/>
    <property type="match status" value="1"/>
</dbReference>
<proteinExistence type="predicted"/>